<dbReference type="Pfam" id="PF21002">
    <property type="entry name" value="TMEM106_N"/>
    <property type="match status" value="1"/>
</dbReference>
<protein>
    <submittedName>
        <fullName evidence="10">Transmembrane protein 106A isoform X2</fullName>
    </submittedName>
</protein>
<dbReference type="AlphaFoldDB" id="A0A9F5MR23"/>
<organism evidence="9 10">
    <name type="scientific">Python bivittatus</name>
    <name type="common">Burmese python</name>
    <name type="synonym">Python molurus bivittatus</name>
    <dbReference type="NCBI Taxonomy" id="176946"/>
    <lineage>
        <taxon>Eukaryota</taxon>
        <taxon>Metazoa</taxon>
        <taxon>Chordata</taxon>
        <taxon>Craniata</taxon>
        <taxon>Vertebrata</taxon>
        <taxon>Euteleostomi</taxon>
        <taxon>Lepidosauria</taxon>
        <taxon>Squamata</taxon>
        <taxon>Bifurcata</taxon>
        <taxon>Unidentata</taxon>
        <taxon>Episquamata</taxon>
        <taxon>Toxicofera</taxon>
        <taxon>Serpentes</taxon>
        <taxon>Henophidia</taxon>
        <taxon>Pythonidae</taxon>
        <taxon>Python</taxon>
    </lineage>
</organism>
<evidence type="ECO:0000259" key="8">
    <source>
        <dbReference type="Pfam" id="PF21002"/>
    </source>
</evidence>
<sequence length="223" mass="25247">MPALTEQMLLRSLVFLVATTPIEVLSLVLLARALEESPEEQQLVALIPYGDQRLKPRRTKLYVFLTVAICLLMTCLMMYFLFPRSIAVLPSGLNASSISFDNYTSSIILNMTNILNVTNNNFYPVHVAQLDIEVLHKTVVIGKNTVMTQLDIRPLQSAQILYSVSSTIVDSNTYKICTWIKIKVHNVLLHIQGTLTCSYLSHSEQLSFEKYQYVDCRDNVLLS</sequence>
<keyword evidence="3 6" id="KW-0812">Transmembrane</keyword>
<evidence type="ECO:0000313" key="10">
    <source>
        <dbReference type="RefSeq" id="XP_025020421.1"/>
    </source>
</evidence>
<reference evidence="10" key="1">
    <citation type="submission" date="2025-08" db="UniProtKB">
        <authorList>
            <consortium name="RefSeq"/>
        </authorList>
    </citation>
    <scope>IDENTIFICATION</scope>
    <source>
        <tissue evidence="10">Liver</tissue>
    </source>
</reference>
<evidence type="ECO:0000256" key="2">
    <source>
        <dbReference type="ARBA" id="ARBA00008111"/>
    </source>
</evidence>
<evidence type="ECO:0000256" key="6">
    <source>
        <dbReference type="SAM" id="Phobius"/>
    </source>
</evidence>
<keyword evidence="5 6" id="KW-0472">Membrane</keyword>
<feature type="domain" description="Transmembrane protein 106 C-terminal" evidence="7">
    <location>
        <begin position="83"/>
        <end position="219"/>
    </location>
</feature>
<name>A0A9F5MR23_PYTBI</name>
<dbReference type="CTD" id="113277"/>
<evidence type="ECO:0000313" key="9">
    <source>
        <dbReference type="Proteomes" id="UP000695026"/>
    </source>
</evidence>
<comment type="subcellular location">
    <subcellularLocation>
        <location evidence="1">Endomembrane system</location>
    </subcellularLocation>
</comment>
<gene>
    <name evidence="10" type="primary">TMEM106A</name>
</gene>
<dbReference type="InterPro" id="IPR048511">
    <property type="entry name" value="TMEM106_N"/>
</dbReference>
<dbReference type="InterPro" id="IPR009790">
    <property type="entry name" value="TMEM106"/>
</dbReference>
<evidence type="ECO:0000256" key="1">
    <source>
        <dbReference type="ARBA" id="ARBA00004308"/>
    </source>
</evidence>
<keyword evidence="4 6" id="KW-1133">Transmembrane helix</keyword>
<proteinExistence type="inferred from homology"/>
<comment type="similarity">
    <text evidence="2">Belongs to the TMEM106 family.</text>
</comment>
<evidence type="ECO:0000256" key="4">
    <source>
        <dbReference type="ARBA" id="ARBA00022989"/>
    </source>
</evidence>
<accession>A0A9F5MR23</accession>
<evidence type="ECO:0000259" key="7">
    <source>
        <dbReference type="Pfam" id="PF07092"/>
    </source>
</evidence>
<evidence type="ECO:0000256" key="5">
    <source>
        <dbReference type="ARBA" id="ARBA00023136"/>
    </source>
</evidence>
<dbReference type="Pfam" id="PF07092">
    <property type="entry name" value="TMEM106"/>
    <property type="match status" value="1"/>
</dbReference>
<dbReference type="InterPro" id="IPR048509">
    <property type="entry name" value="TMEM106_C"/>
</dbReference>
<feature type="transmembrane region" description="Helical" evidence="6">
    <location>
        <begin position="61"/>
        <end position="82"/>
    </location>
</feature>
<dbReference type="GeneID" id="103055822"/>
<dbReference type="PANTHER" id="PTHR28556:SF3">
    <property type="entry name" value="TRANSMEMBRANE PROTEIN 106A"/>
    <property type="match status" value="1"/>
</dbReference>
<dbReference type="PANTHER" id="PTHR28556">
    <property type="entry name" value="TRANSMEMBRANE PROTEIN 106B"/>
    <property type="match status" value="1"/>
</dbReference>
<evidence type="ECO:0000256" key="3">
    <source>
        <dbReference type="ARBA" id="ARBA00022692"/>
    </source>
</evidence>
<feature type="domain" description="Transmembrane protein 106 N-terminal" evidence="8">
    <location>
        <begin position="39"/>
        <end position="60"/>
    </location>
</feature>
<dbReference type="RefSeq" id="XP_025020421.1">
    <property type="nucleotide sequence ID" value="XM_025164653.1"/>
</dbReference>
<keyword evidence="9" id="KW-1185">Reference proteome</keyword>
<dbReference type="Proteomes" id="UP000695026">
    <property type="component" value="Unplaced"/>
</dbReference>
<dbReference type="GO" id="GO:0012505">
    <property type="term" value="C:endomembrane system"/>
    <property type="evidence" value="ECO:0007669"/>
    <property type="project" value="UniProtKB-SubCell"/>
</dbReference>